<dbReference type="EMBL" id="WWVX01000007">
    <property type="protein sequence ID" value="MZL70046.1"/>
    <property type="molecule type" value="Genomic_DNA"/>
</dbReference>
<accession>A0AAQ1MC33</accession>
<keyword evidence="1" id="KW-0472">Membrane</keyword>
<evidence type="ECO:0000313" key="3">
    <source>
        <dbReference type="EMBL" id="SHF80884.1"/>
    </source>
</evidence>
<evidence type="ECO:0000256" key="1">
    <source>
        <dbReference type="SAM" id="Phobius"/>
    </source>
</evidence>
<protein>
    <submittedName>
        <fullName evidence="3">TraX protein</fullName>
    </submittedName>
</protein>
<keyword evidence="1" id="KW-1133">Transmembrane helix</keyword>
<evidence type="ECO:0000313" key="2">
    <source>
        <dbReference type="EMBL" id="MZL70046.1"/>
    </source>
</evidence>
<evidence type="ECO:0000313" key="4">
    <source>
        <dbReference type="Proteomes" id="UP000184089"/>
    </source>
</evidence>
<evidence type="ECO:0000313" key="5">
    <source>
        <dbReference type="Proteomes" id="UP000474718"/>
    </source>
</evidence>
<dbReference type="Pfam" id="PF05857">
    <property type="entry name" value="TraX"/>
    <property type="match status" value="1"/>
</dbReference>
<comment type="caution">
    <text evidence="3">The sequence shown here is derived from an EMBL/GenBank/DDBJ whole genome shotgun (WGS) entry which is preliminary data.</text>
</comment>
<dbReference type="EMBL" id="FQVY01000001">
    <property type="protein sequence ID" value="SHF80884.1"/>
    <property type="molecule type" value="Genomic_DNA"/>
</dbReference>
<feature type="transmembrane region" description="Helical" evidence="1">
    <location>
        <begin position="124"/>
        <end position="141"/>
    </location>
</feature>
<reference evidence="2 5" key="3">
    <citation type="journal article" date="2019" name="Nat. Med.">
        <title>A library of human gut bacterial isolates paired with longitudinal multiomics data enables mechanistic microbiome research.</title>
        <authorList>
            <person name="Poyet M."/>
            <person name="Groussin M."/>
            <person name="Gibbons S.M."/>
            <person name="Avila-Pacheco J."/>
            <person name="Jiang X."/>
            <person name="Kearney S.M."/>
            <person name="Perrotta A.R."/>
            <person name="Berdy B."/>
            <person name="Zhao S."/>
            <person name="Lieberman T.D."/>
            <person name="Swanson P.K."/>
            <person name="Smith M."/>
            <person name="Roesemann S."/>
            <person name="Alexander J.E."/>
            <person name="Rich S.A."/>
            <person name="Livny J."/>
            <person name="Vlamakis H."/>
            <person name="Clish C."/>
            <person name="Bullock K."/>
            <person name="Deik A."/>
            <person name="Scott J."/>
            <person name="Pierce K.A."/>
            <person name="Xavier R.J."/>
            <person name="Alm E.J."/>
        </authorList>
    </citation>
    <scope>NUCLEOTIDE SEQUENCE [LARGE SCALE GENOMIC DNA]</scope>
    <source>
        <strain evidence="2 5">BIOML-A2</strain>
    </source>
</reference>
<sequence length="251" mass="27403">MPPPRRAALSGFGLKWLAVCTMLADHIGAAILEPVFLLPLYGLYEGGGGGLPGWYGPLLLTDMALRTVGRLAFPLFCFLLAEGFCHTRDRRRYALQLLTFALLSEIPFDLAFALTPFAPDYQNVYFTLFFGVLSLQLLVWLEGRALLQVLGMGLCCLAAAGLSADYGAMGVLLVALFYLTRQRPAARAAMGSAALLSLGASELPALFSFLPISLYSGQKGRGPKWFFYWFYPLHLLLLWGVGRLIALALNG</sequence>
<dbReference type="AlphaFoldDB" id="A0AAQ1MC33"/>
<feature type="transmembrane region" description="Helical" evidence="1">
    <location>
        <begin position="226"/>
        <end position="249"/>
    </location>
</feature>
<feature type="transmembrane region" description="Helical" evidence="1">
    <location>
        <begin position="191"/>
        <end position="214"/>
    </location>
</feature>
<dbReference type="RefSeq" id="WP_021658945.1">
    <property type="nucleotide sequence ID" value="NZ_FQVY01000001.1"/>
</dbReference>
<name>A0AAQ1MC33_9FIRM</name>
<proteinExistence type="predicted"/>
<dbReference type="Proteomes" id="UP000474718">
    <property type="component" value="Unassembled WGS sequence"/>
</dbReference>
<feature type="transmembrane region" description="Helical" evidence="1">
    <location>
        <begin position="153"/>
        <end position="179"/>
    </location>
</feature>
<organism evidence="3 4">
    <name type="scientific">Bittarella massiliensis</name>
    <name type="common">ex Durand et al. 2017</name>
    <dbReference type="NCBI Taxonomy" id="1720313"/>
    <lineage>
        <taxon>Bacteria</taxon>
        <taxon>Bacillati</taxon>
        <taxon>Bacillota</taxon>
        <taxon>Clostridia</taxon>
        <taxon>Eubacteriales</taxon>
        <taxon>Oscillospiraceae</taxon>
        <taxon>Bittarella (ex Durand et al. 2017)</taxon>
    </lineage>
</organism>
<dbReference type="Proteomes" id="UP000184089">
    <property type="component" value="Unassembled WGS sequence"/>
</dbReference>
<reference evidence="3" key="2">
    <citation type="submission" date="2016-11" db="EMBL/GenBank/DDBJ databases">
        <authorList>
            <person name="Varghese N."/>
            <person name="Submissions S."/>
        </authorList>
    </citation>
    <scope>NUCLEOTIDE SEQUENCE</scope>
    <source>
        <strain evidence="3">DSM 4029</strain>
    </source>
</reference>
<reference evidence="4" key="1">
    <citation type="submission" date="2016-11" db="EMBL/GenBank/DDBJ databases">
        <authorList>
            <person name="Jaros S."/>
            <person name="Januszkiewicz K."/>
            <person name="Wedrychowicz H."/>
        </authorList>
    </citation>
    <scope>NUCLEOTIDE SEQUENCE [LARGE SCALE GENOMIC DNA]</scope>
    <source>
        <strain evidence="4">DSM 4029</strain>
    </source>
</reference>
<feature type="transmembrane region" description="Helical" evidence="1">
    <location>
        <begin position="63"/>
        <end position="81"/>
    </location>
</feature>
<gene>
    <name evidence="2" type="ORF">GT747_09810</name>
    <name evidence="3" type="ORF">SAMN05444424_0756</name>
</gene>
<dbReference type="InterPro" id="IPR008875">
    <property type="entry name" value="TraX"/>
</dbReference>
<keyword evidence="5" id="KW-1185">Reference proteome</keyword>
<keyword evidence="1" id="KW-0812">Transmembrane</keyword>
<feature type="transmembrane region" description="Helical" evidence="1">
    <location>
        <begin position="12"/>
        <end position="43"/>
    </location>
</feature>